<evidence type="ECO:0000313" key="9">
    <source>
        <dbReference type="EMBL" id="CAF4326311.1"/>
    </source>
</evidence>
<dbReference type="EMBL" id="CAJNXB010001158">
    <property type="protein sequence ID" value="CAF3140035.1"/>
    <property type="molecule type" value="Genomic_DNA"/>
</dbReference>
<reference evidence="7" key="1">
    <citation type="submission" date="2021-02" db="EMBL/GenBank/DDBJ databases">
        <authorList>
            <person name="Nowell W R."/>
        </authorList>
    </citation>
    <scope>NUCLEOTIDE SEQUENCE</scope>
</reference>
<dbReference type="Proteomes" id="UP000663833">
    <property type="component" value="Unassembled WGS sequence"/>
</dbReference>
<dbReference type="EMBL" id="CAJNYU010000716">
    <property type="protein sequence ID" value="CAF3385084.1"/>
    <property type="molecule type" value="Genomic_DNA"/>
</dbReference>
<keyword evidence="13" id="KW-1185">Reference proteome</keyword>
<gene>
    <name evidence="5" type="ORF">FME351_LOCUS7616</name>
    <name evidence="6" type="ORF">GRG538_LOCUS13342</name>
    <name evidence="8" type="ORF">HFQ381_LOCUS12997</name>
    <name evidence="4" type="ORF">KIK155_LOCUS6043</name>
    <name evidence="7" type="ORF">LUA448_LOCUS25951</name>
    <name evidence="3" type="ORF">TIS948_LOCUS9100</name>
    <name evidence="11" type="ORF">TOA249_LOCUS13144</name>
    <name evidence="10" type="ORF">TSG867_LOCUS16741</name>
    <name evidence="9" type="ORF">UJA718_LOCUS14204</name>
</gene>
<evidence type="ECO:0000313" key="10">
    <source>
        <dbReference type="EMBL" id="CAF4447759.1"/>
    </source>
</evidence>
<keyword evidence="1" id="KW-0677">Repeat</keyword>
<dbReference type="EMBL" id="CAJOBP010001985">
    <property type="protein sequence ID" value="CAF4326311.1"/>
    <property type="molecule type" value="Genomic_DNA"/>
</dbReference>
<dbReference type="InterPro" id="IPR035892">
    <property type="entry name" value="C2_domain_sf"/>
</dbReference>
<feature type="domain" description="C2" evidence="2">
    <location>
        <begin position="405"/>
        <end position="528"/>
    </location>
</feature>
<dbReference type="AlphaFoldDB" id="A0A818HQX9"/>
<evidence type="ECO:0000313" key="8">
    <source>
        <dbReference type="EMBL" id="CAF4292272.1"/>
    </source>
</evidence>
<evidence type="ECO:0000313" key="13">
    <source>
        <dbReference type="Proteomes" id="UP000663873"/>
    </source>
</evidence>
<dbReference type="Proteomes" id="UP000663865">
    <property type="component" value="Unassembled WGS sequence"/>
</dbReference>
<evidence type="ECO:0000313" key="6">
    <source>
        <dbReference type="EMBL" id="CAF3439358.1"/>
    </source>
</evidence>
<dbReference type="EMBL" id="CAJOBS010000768">
    <property type="protein sequence ID" value="CAF4639025.1"/>
    <property type="molecule type" value="Genomic_DNA"/>
</dbReference>
<dbReference type="GO" id="GO:0005509">
    <property type="term" value="F:calcium ion binding"/>
    <property type="evidence" value="ECO:0007669"/>
    <property type="project" value="TreeGrafter"/>
</dbReference>
<dbReference type="SMART" id="SM00239">
    <property type="entry name" value="C2"/>
    <property type="match status" value="2"/>
</dbReference>
<dbReference type="PANTHER" id="PTHR10024">
    <property type="entry name" value="SYNAPTOTAGMIN"/>
    <property type="match status" value="1"/>
</dbReference>
<dbReference type="GO" id="GO:0005886">
    <property type="term" value="C:plasma membrane"/>
    <property type="evidence" value="ECO:0007669"/>
    <property type="project" value="TreeGrafter"/>
</dbReference>
<dbReference type="Proteomes" id="UP000663869">
    <property type="component" value="Unassembled WGS sequence"/>
</dbReference>
<evidence type="ECO:0000313" key="11">
    <source>
        <dbReference type="EMBL" id="CAF4639025.1"/>
    </source>
</evidence>
<dbReference type="SUPFAM" id="SSF49562">
    <property type="entry name" value="C2 domain (Calcium/lipid-binding domain, CaLB)"/>
    <property type="match status" value="2"/>
</dbReference>
<comment type="caution">
    <text evidence="7">The sequence shown here is derived from an EMBL/GenBank/DDBJ whole genome shotgun (WGS) entry which is preliminary data.</text>
</comment>
<evidence type="ECO:0000256" key="1">
    <source>
        <dbReference type="ARBA" id="ARBA00022737"/>
    </source>
</evidence>
<dbReference type="Proteomes" id="UP000663872">
    <property type="component" value="Unassembled WGS sequence"/>
</dbReference>
<dbReference type="Proteomes" id="UP000663873">
    <property type="component" value="Unassembled WGS sequence"/>
</dbReference>
<dbReference type="Proteomes" id="UP000663851">
    <property type="component" value="Unassembled WGS sequence"/>
</dbReference>
<feature type="domain" description="C2" evidence="2">
    <location>
        <begin position="270"/>
        <end position="392"/>
    </location>
</feature>
<dbReference type="EMBL" id="CAJNYD010003459">
    <property type="protein sequence ID" value="CAF3512258.1"/>
    <property type="molecule type" value="Genomic_DNA"/>
</dbReference>
<dbReference type="GO" id="GO:0017156">
    <property type="term" value="P:calcium-ion regulated exocytosis"/>
    <property type="evidence" value="ECO:0007669"/>
    <property type="project" value="TreeGrafter"/>
</dbReference>
<evidence type="ECO:0000259" key="2">
    <source>
        <dbReference type="PROSITE" id="PS50004"/>
    </source>
</evidence>
<dbReference type="PRINTS" id="PR00360">
    <property type="entry name" value="C2DOMAIN"/>
</dbReference>
<dbReference type="EMBL" id="CAJNYV010000754">
    <property type="protein sequence ID" value="CAF3378235.1"/>
    <property type="molecule type" value="Genomic_DNA"/>
</dbReference>
<dbReference type="PRINTS" id="PR00399">
    <property type="entry name" value="SYNAPTOTAGMN"/>
</dbReference>
<evidence type="ECO:0000313" key="5">
    <source>
        <dbReference type="EMBL" id="CAF3385084.1"/>
    </source>
</evidence>
<dbReference type="GO" id="GO:0001786">
    <property type="term" value="F:phosphatidylserine binding"/>
    <property type="evidence" value="ECO:0007669"/>
    <property type="project" value="TreeGrafter"/>
</dbReference>
<dbReference type="EMBL" id="CAJOBQ010001036">
    <property type="protein sequence ID" value="CAF4447759.1"/>
    <property type="molecule type" value="Genomic_DNA"/>
</dbReference>
<dbReference type="Proteomes" id="UP000663825">
    <property type="component" value="Unassembled WGS sequence"/>
</dbReference>
<dbReference type="Proteomes" id="UP000663862">
    <property type="component" value="Unassembled WGS sequence"/>
</dbReference>
<name>A0A818HQX9_9BILA</name>
<dbReference type="GO" id="GO:0005544">
    <property type="term" value="F:calcium-dependent phospholipid binding"/>
    <property type="evidence" value="ECO:0007669"/>
    <property type="project" value="TreeGrafter"/>
</dbReference>
<dbReference type="Proteomes" id="UP000663838">
    <property type="component" value="Unassembled WGS sequence"/>
</dbReference>
<evidence type="ECO:0000313" key="4">
    <source>
        <dbReference type="EMBL" id="CAF3378235.1"/>
    </source>
</evidence>
<dbReference type="GO" id="GO:0000149">
    <property type="term" value="F:SNARE binding"/>
    <property type="evidence" value="ECO:0007669"/>
    <property type="project" value="TreeGrafter"/>
</dbReference>
<dbReference type="OrthoDB" id="270970at2759"/>
<dbReference type="PANTHER" id="PTHR10024:SF374">
    <property type="entry name" value="C2 DOMAIN-CONTAINING PROTEIN"/>
    <property type="match status" value="1"/>
</dbReference>
<dbReference type="InterPro" id="IPR001565">
    <property type="entry name" value="Synaptotagmin"/>
</dbReference>
<accession>A0A818HQX9</accession>
<evidence type="ECO:0000313" key="3">
    <source>
        <dbReference type="EMBL" id="CAF3140035.1"/>
    </source>
</evidence>
<dbReference type="EMBL" id="CAJOBO010000803">
    <property type="protein sequence ID" value="CAF4292272.1"/>
    <property type="molecule type" value="Genomic_DNA"/>
</dbReference>
<evidence type="ECO:0000313" key="12">
    <source>
        <dbReference type="Proteomes" id="UP000663833"/>
    </source>
</evidence>
<evidence type="ECO:0000313" key="7">
    <source>
        <dbReference type="EMBL" id="CAF3512258.1"/>
    </source>
</evidence>
<dbReference type="Gene3D" id="2.60.40.150">
    <property type="entry name" value="C2 domain"/>
    <property type="match status" value="2"/>
</dbReference>
<sequence>MSDLFNIRSFVGNQVDKLSSPKNILVDKFRQTVDNIKLPFSTGSSTTTTNNSHDRVDELTTQDSLCIIRPSESSSNSSVSSNEHIINHLPISRKSIPNSNQSIPPNSKTISNILPTSSPLSSPKLLTNFKILTDRFTHRQSILRRHVSESNQIDETGMKDNEDKSLSQPIYHNNPPVDANFSLENNHDTNKLTDATTKFIGRSRSLIRQSTDTTCTFPIRNPMRRMESIETVEIPGLNGVKSIRYLNDNLGKLQPDLYMKQTSQSDPTYGCGKITFTVFYNQQITSLIVTVLSIENLPYRDLNSKILPDPFIKIVLLPDRRKKFQTKVHKRAQSIEINETFQFQISYEELRRRILLLSVYDFGRSTKRKLIGTVKIDDVSIMPEIASNDVTCIRSIVPGTESDPDLGELTVSLCYLPNAKRVTVTLVKASALKPMDITGKSDPYVKVILLINGKKIRKKKTSVQSNTLNPTYNESLEFDIAVESLEDTDLIFKVIDYDRVGANELIGCVGIGVHFDGINYDHWYQMIEHPRVPITESYNLRETIPIIPCSSPRTPHKTLNSNNI</sequence>
<dbReference type="GO" id="GO:0070382">
    <property type="term" value="C:exocytic vesicle"/>
    <property type="evidence" value="ECO:0007669"/>
    <property type="project" value="TreeGrafter"/>
</dbReference>
<protein>
    <recommendedName>
        <fullName evidence="2">C2 domain-containing protein</fullName>
    </recommendedName>
</protein>
<dbReference type="EMBL" id="CAJNYT010001966">
    <property type="protein sequence ID" value="CAF3439358.1"/>
    <property type="molecule type" value="Genomic_DNA"/>
</dbReference>
<dbReference type="PROSITE" id="PS50004">
    <property type="entry name" value="C2"/>
    <property type="match status" value="2"/>
</dbReference>
<organism evidence="7 12">
    <name type="scientific">Rotaria socialis</name>
    <dbReference type="NCBI Taxonomy" id="392032"/>
    <lineage>
        <taxon>Eukaryota</taxon>
        <taxon>Metazoa</taxon>
        <taxon>Spiralia</taxon>
        <taxon>Gnathifera</taxon>
        <taxon>Rotifera</taxon>
        <taxon>Eurotatoria</taxon>
        <taxon>Bdelloidea</taxon>
        <taxon>Philodinida</taxon>
        <taxon>Philodinidae</taxon>
        <taxon>Rotaria</taxon>
    </lineage>
</organism>
<dbReference type="InterPro" id="IPR000008">
    <property type="entry name" value="C2_dom"/>
</dbReference>
<dbReference type="Pfam" id="PF00168">
    <property type="entry name" value="C2"/>
    <property type="match status" value="2"/>
</dbReference>
<proteinExistence type="predicted"/>
<dbReference type="GO" id="GO:0030276">
    <property type="term" value="F:clathrin binding"/>
    <property type="evidence" value="ECO:0007669"/>
    <property type="project" value="TreeGrafter"/>
</dbReference>